<dbReference type="InterPro" id="IPR014944">
    <property type="entry name" value="Toxin_SymE-like"/>
</dbReference>
<accession>A0ABT2M1S2</accession>
<dbReference type="Pfam" id="PF08845">
    <property type="entry name" value="SymE_toxin"/>
    <property type="match status" value="1"/>
</dbReference>
<comment type="caution">
    <text evidence="3">The sequence shown here is derived from an EMBL/GenBank/DDBJ whole genome shotgun (WGS) entry which is preliminary data.</text>
</comment>
<dbReference type="EMBL" id="JAODBU010000009">
    <property type="protein sequence ID" value="MCT7399474.1"/>
    <property type="molecule type" value="Genomic_DNA"/>
</dbReference>
<keyword evidence="4" id="KW-1185">Reference proteome</keyword>
<feature type="coiled-coil region" evidence="1">
    <location>
        <begin position="61"/>
        <end position="88"/>
    </location>
</feature>
<dbReference type="SMART" id="SM01095">
    <property type="entry name" value="Cpl-7"/>
    <property type="match status" value="1"/>
</dbReference>
<feature type="domain" description="Cpl-7 lysozyme C-terminal" evidence="2">
    <location>
        <begin position="91"/>
        <end position="132"/>
    </location>
</feature>
<name>A0ABT2M1S2_9FIRM</name>
<evidence type="ECO:0000313" key="4">
    <source>
        <dbReference type="Proteomes" id="UP001431199"/>
    </source>
</evidence>
<protein>
    <submittedName>
        <fullName evidence="3">SymE family type I addiction module toxin</fullName>
    </submittedName>
</protein>
<reference evidence="3" key="1">
    <citation type="submission" date="2022-09" db="EMBL/GenBank/DDBJ databases">
        <title>Eubacterium sp. LFL-14 isolated from human feces.</title>
        <authorList>
            <person name="Liu F."/>
        </authorList>
    </citation>
    <scope>NUCLEOTIDE SEQUENCE</scope>
    <source>
        <strain evidence="3">LFL-14</strain>
    </source>
</reference>
<evidence type="ECO:0000259" key="2">
    <source>
        <dbReference type="SMART" id="SM01095"/>
    </source>
</evidence>
<dbReference type="RefSeq" id="WP_260978885.1">
    <property type="nucleotide sequence ID" value="NZ_JAODBU010000009.1"/>
</dbReference>
<organism evidence="3 4">
    <name type="scientific">Eubacterium album</name>
    <dbReference type="NCBI Taxonomy" id="2978477"/>
    <lineage>
        <taxon>Bacteria</taxon>
        <taxon>Bacillati</taxon>
        <taxon>Bacillota</taxon>
        <taxon>Clostridia</taxon>
        <taxon>Eubacteriales</taxon>
        <taxon>Eubacteriaceae</taxon>
        <taxon>Eubacterium</taxon>
    </lineage>
</organism>
<dbReference type="Proteomes" id="UP001431199">
    <property type="component" value="Unassembled WGS sequence"/>
</dbReference>
<keyword evidence="1" id="KW-0175">Coiled coil</keyword>
<dbReference type="Gene3D" id="2.10.260.10">
    <property type="match status" value="1"/>
</dbReference>
<dbReference type="InterPro" id="IPR013168">
    <property type="entry name" value="Cpl_7_lyso_C"/>
</dbReference>
<dbReference type="Pfam" id="PF08230">
    <property type="entry name" value="CW_7"/>
    <property type="match status" value="1"/>
</dbReference>
<evidence type="ECO:0000313" key="3">
    <source>
        <dbReference type="EMBL" id="MCT7399474.1"/>
    </source>
</evidence>
<evidence type="ECO:0000256" key="1">
    <source>
        <dbReference type="SAM" id="Coils"/>
    </source>
</evidence>
<proteinExistence type="predicted"/>
<gene>
    <name evidence="3" type="ORF">N5B56_10330</name>
</gene>
<sequence>MAKKNVRNMKVCGQSGYKYETVPAITLKGKWLEELGFHLGDYVQVKCENGQLIITPDVNKAQEQEAKTAFMDEEIKKLKIRYQNEKEEITAKYVAKEVIAGKWENGEDRKKRLQAAGYDYGAVQRKENELMR</sequence>